<name>A0A7C4YGZ9_UNCW3</name>
<proteinExistence type="predicted"/>
<protein>
    <submittedName>
        <fullName evidence="1">Uncharacterized protein</fullName>
    </submittedName>
</protein>
<organism evidence="1">
    <name type="scientific">candidate division WOR-3 bacterium</name>
    <dbReference type="NCBI Taxonomy" id="2052148"/>
    <lineage>
        <taxon>Bacteria</taxon>
        <taxon>Bacteria division WOR-3</taxon>
    </lineage>
</organism>
<dbReference type="AlphaFoldDB" id="A0A7C4YGZ9"/>
<dbReference type="EMBL" id="DTHG01000004">
    <property type="protein sequence ID" value="HGW90949.1"/>
    <property type="molecule type" value="Genomic_DNA"/>
</dbReference>
<reference evidence="1" key="1">
    <citation type="journal article" date="2020" name="mSystems">
        <title>Genome- and Community-Level Interaction Insights into Carbon Utilization and Element Cycling Functions of Hydrothermarchaeota in Hydrothermal Sediment.</title>
        <authorList>
            <person name="Zhou Z."/>
            <person name="Liu Y."/>
            <person name="Xu W."/>
            <person name="Pan J."/>
            <person name="Luo Z.H."/>
            <person name="Li M."/>
        </authorList>
    </citation>
    <scope>NUCLEOTIDE SEQUENCE [LARGE SCALE GENOMIC DNA]</scope>
    <source>
        <strain evidence="1">SpSt-780</strain>
    </source>
</reference>
<accession>A0A7C4YGZ9</accession>
<comment type="caution">
    <text evidence="1">The sequence shown here is derived from an EMBL/GenBank/DDBJ whole genome shotgun (WGS) entry which is preliminary data.</text>
</comment>
<evidence type="ECO:0000313" key="1">
    <source>
        <dbReference type="EMBL" id="HGW90949.1"/>
    </source>
</evidence>
<gene>
    <name evidence="1" type="ORF">ENV67_00195</name>
</gene>
<sequence>MFFQHSREWVRGGIRYTLLRALESAIKGLENYNDTFVYEEVNNLQVLSSRCYEIFPSVPIRTIAPDGSSIELIGNYARQVVVPEPEVAILTDNNLTEMREYFISIPEVKKAERYLQNNELGDTLLIEGTFGFGTLPNDYFPVSDEISDFHSVLLISPSRVDSNFVSGVMLWSDGYLDRVFVFSGDPTGDSTISTLSISEIGDGEIVPTLHHCVYICTRCAALCVLHCYSQHFHGDETNNKKRRLIYE</sequence>